<keyword evidence="3" id="KW-1185">Reference proteome</keyword>
<dbReference type="OrthoDB" id="7493608at2759"/>
<evidence type="ECO:0000313" key="3">
    <source>
        <dbReference type="Proteomes" id="UP001154114"/>
    </source>
</evidence>
<organism evidence="2 3">
    <name type="scientific">Chrysodeixis includens</name>
    <name type="common">Soybean looper</name>
    <name type="synonym">Pseudoplusia includens</name>
    <dbReference type="NCBI Taxonomy" id="689277"/>
    <lineage>
        <taxon>Eukaryota</taxon>
        <taxon>Metazoa</taxon>
        <taxon>Ecdysozoa</taxon>
        <taxon>Arthropoda</taxon>
        <taxon>Hexapoda</taxon>
        <taxon>Insecta</taxon>
        <taxon>Pterygota</taxon>
        <taxon>Neoptera</taxon>
        <taxon>Endopterygota</taxon>
        <taxon>Lepidoptera</taxon>
        <taxon>Glossata</taxon>
        <taxon>Ditrysia</taxon>
        <taxon>Noctuoidea</taxon>
        <taxon>Noctuidae</taxon>
        <taxon>Plusiinae</taxon>
        <taxon>Chrysodeixis</taxon>
    </lineage>
</organism>
<evidence type="ECO:0000256" key="1">
    <source>
        <dbReference type="SAM" id="SignalP"/>
    </source>
</evidence>
<dbReference type="Proteomes" id="UP001154114">
    <property type="component" value="Chromosome 13"/>
</dbReference>
<reference evidence="2" key="1">
    <citation type="submission" date="2021-12" db="EMBL/GenBank/DDBJ databases">
        <authorList>
            <person name="King R."/>
        </authorList>
    </citation>
    <scope>NUCLEOTIDE SEQUENCE</scope>
</reference>
<protein>
    <recommendedName>
        <fullName evidence="4">Cuticle protein</fullName>
    </recommendedName>
</protein>
<sequence>MNSLVVFLSVVALVAGKPSGLLYGGAVAYSAPAVLAPAGIAPAIIPPAVYSAPAITTLPAAVSSQSRIDIKSTPAITSTLISAPLAYGDYSTHLYAGAVAPAYLKAAYVAPAVTSYAAIPAATAIAAPAAAPAVPEDTPEVVAARAAHFEAKALAEHSIQKRSAPFSHLATPLITSYAAAPIVHAAPLAYSAPVAYSTPLITKAYGGYAF</sequence>
<gene>
    <name evidence="2" type="ORF">CINC_LOCUS2459</name>
</gene>
<feature type="signal peptide" evidence="1">
    <location>
        <begin position="1"/>
        <end position="16"/>
    </location>
</feature>
<dbReference type="AlphaFoldDB" id="A0A9P0FQ30"/>
<evidence type="ECO:0008006" key="4">
    <source>
        <dbReference type="Google" id="ProtNLM"/>
    </source>
</evidence>
<dbReference type="EMBL" id="LR824016">
    <property type="protein sequence ID" value="CAH0584225.1"/>
    <property type="molecule type" value="Genomic_DNA"/>
</dbReference>
<keyword evidence="1" id="KW-0732">Signal</keyword>
<evidence type="ECO:0000313" key="2">
    <source>
        <dbReference type="EMBL" id="CAH0584225.1"/>
    </source>
</evidence>
<accession>A0A9P0FQ30</accession>
<proteinExistence type="predicted"/>
<name>A0A9P0FQ30_CHRIL</name>
<feature type="chain" id="PRO_5040178668" description="Cuticle protein" evidence="1">
    <location>
        <begin position="17"/>
        <end position="210"/>
    </location>
</feature>